<name>A0A9D5HMA2_9LILI</name>
<evidence type="ECO:0000313" key="1">
    <source>
        <dbReference type="EMBL" id="KAJ0981648.1"/>
    </source>
</evidence>
<evidence type="ECO:0000313" key="2">
    <source>
        <dbReference type="Proteomes" id="UP001085076"/>
    </source>
</evidence>
<sequence length="130" mass="14412">MTSVGGFGREGGGDGGPMRRNLMIMLTTWMTLSRHGKGFESLRHLIKVEIRPDLILGAEKELGIVTGLQDRVAQVYGGLVYMVLYFQDFSKECLDKLGYGMYTPMDINLLPPLHLIYAENPSDSGMVCLP</sequence>
<gene>
    <name evidence="1" type="ORF">J5N97_009903</name>
</gene>
<dbReference type="Proteomes" id="UP001085076">
    <property type="component" value="Miscellaneous, Linkage group lg02"/>
</dbReference>
<reference evidence="1" key="1">
    <citation type="submission" date="2021-03" db="EMBL/GenBank/DDBJ databases">
        <authorList>
            <person name="Li Z."/>
            <person name="Yang C."/>
        </authorList>
    </citation>
    <scope>NUCLEOTIDE SEQUENCE</scope>
    <source>
        <strain evidence="1">Dzin_1.0</strain>
        <tissue evidence="1">Leaf</tissue>
    </source>
</reference>
<protein>
    <submittedName>
        <fullName evidence="1">Uncharacterized protein</fullName>
    </submittedName>
</protein>
<dbReference type="OrthoDB" id="1924968at2759"/>
<dbReference type="PANTHER" id="PTHR38710">
    <property type="entry name" value="WITH PUTATIVE URIDYL PYROPHOSPHORYLASE-RELATED"/>
    <property type="match status" value="1"/>
</dbReference>
<organism evidence="1 2">
    <name type="scientific">Dioscorea zingiberensis</name>
    <dbReference type="NCBI Taxonomy" id="325984"/>
    <lineage>
        <taxon>Eukaryota</taxon>
        <taxon>Viridiplantae</taxon>
        <taxon>Streptophyta</taxon>
        <taxon>Embryophyta</taxon>
        <taxon>Tracheophyta</taxon>
        <taxon>Spermatophyta</taxon>
        <taxon>Magnoliopsida</taxon>
        <taxon>Liliopsida</taxon>
        <taxon>Dioscoreales</taxon>
        <taxon>Dioscoreaceae</taxon>
        <taxon>Dioscorea</taxon>
    </lineage>
</organism>
<keyword evidence="2" id="KW-1185">Reference proteome</keyword>
<dbReference type="PANTHER" id="PTHR38710:SF1">
    <property type="entry name" value="WITH PUTATIVE URIDYL PYROPHOSPHORYLASE-RELATED"/>
    <property type="match status" value="1"/>
</dbReference>
<accession>A0A9D5HMA2</accession>
<comment type="caution">
    <text evidence="1">The sequence shown here is derived from an EMBL/GenBank/DDBJ whole genome shotgun (WGS) entry which is preliminary data.</text>
</comment>
<dbReference type="InterPro" id="IPR053034">
    <property type="entry name" value="Glucuronokinase-like"/>
</dbReference>
<dbReference type="AlphaFoldDB" id="A0A9D5HMA2"/>
<proteinExistence type="predicted"/>
<dbReference type="EMBL" id="JAGGNH010000002">
    <property type="protein sequence ID" value="KAJ0981648.1"/>
    <property type="molecule type" value="Genomic_DNA"/>
</dbReference>
<reference evidence="1" key="2">
    <citation type="journal article" date="2022" name="Hortic Res">
        <title>The genome of Dioscorea zingiberensis sheds light on the biosynthesis, origin and evolution of the medicinally important diosgenin saponins.</title>
        <authorList>
            <person name="Li Y."/>
            <person name="Tan C."/>
            <person name="Li Z."/>
            <person name="Guo J."/>
            <person name="Li S."/>
            <person name="Chen X."/>
            <person name="Wang C."/>
            <person name="Dai X."/>
            <person name="Yang H."/>
            <person name="Song W."/>
            <person name="Hou L."/>
            <person name="Xu J."/>
            <person name="Tong Z."/>
            <person name="Xu A."/>
            <person name="Yuan X."/>
            <person name="Wang W."/>
            <person name="Yang Q."/>
            <person name="Chen L."/>
            <person name="Sun Z."/>
            <person name="Wang K."/>
            <person name="Pan B."/>
            <person name="Chen J."/>
            <person name="Bao Y."/>
            <person name="Liu F."/>
            <person name="Qi X."/>
            <person name="Gang D.R."/>
            <person name="Wen J."/>
            <person name="Li J."/>
        </authorList>
    </citation>
    <scope>NUCLEOTIDE SEQUENCE</scope>
    <source>
        <strain evidence="1">Dzin_1.0</strain>
    </source>
</reference>